<proteinExistence type="inferred from homology"/>
<reference evidence="7 8" key="1">
    <citation type="submission" date="2023-07" db="EMBL/GenBank/DDBJ databases">
        <title>Genomic Encyclopedia of Type Strains, Phase IV (KMG-IV): sequencing the most valuable type-strain genomes for metagenomic binning, comparative biology and taxonomic classification.</title>
        <authorList>
            <person name="Goeker M."/>
        </authorList>
    </citation>
    <scope>NUCLEOTIDE SEQUENCE [LARGE SCALE GENOMIC DNA]</scope>
    <source>
        <strain evidence="7 8">DSM 100301</strain>
    </source>
</reference>
<evidence type="ECO:0000313" key="7">
    <source>
        <dbReference type="EMBL" id="MDQ0456418.1"/>
    </source>
</evidence>
<keyword evidence="4 6" id="KW-1133">Transmembrane helix</keyword>
<comment type="subcellular location">
    <subcellularLocation>
        <location evidence="6">Cell membrane</location>
        <topology evidence="6">Multi-pass membrane protein</topology>
    </subcellularLocation>
    <subcellularLocation>
        <location evidence="1">Membrane</location>
    </subcellularLocation>
</comment>
<feature type="transmembrane region" description="Helical" evidence="6">
    <location>
        <begin position="12"/>
        <end position="34"/>
    </location>
</feature>
<comment type="caution">
    <text evidence="7">The sequence shown here is derived from an EMBL/GenBank/DDBJ whole genome shotgun (WGS) entry which is preliminary data.</text>
</comment>
<gene>
    <name evidence="7" type="ORF">QO005_002759</name>
</gene>
<protein>
    <recommendedName>
        <fullName evidence="6">SURF1-like protein</fullName>
    </recommendedName>
</protein>
<feature type="transmembrane region" description="Helical" evidence="6">
    <location>
        <begin position="218"/>
        <end position="239"/>
    </location>
</feature>
<evidence type="ECO:0000256" key="3">
    <source>
        <dbReference type="ARBA" id="ARBA00022692"/>
    </source>
</evidence>
<dbReference type="EMBL" id="JAUSWH010000008">
    <property type="protein sequence ID" value="MDQ0456418.1"/>
    <property type="molecule type" value="Genomic_DNA"/>
</dbReference>
<evidence type="ECO:0000313" key="8">
    <source>
        <dbReference type="Proteomes" id="UP001235269"/>
    </source>
</evidence>
<evidence type="ECO:0000256" key="4">
    <source>
        <dbReference type="ARBA" id="ARBA00022989"/>
    </source>
</evidence>
<name>A0ABU0IDU1_9HYPH</name>
<evidence type="ECO:0000256" key="5">
    <source>
        <dbReference type="ARBA" id="ARBA00023136"/>
    </source>
</evidence>
<accession>A0ABU0IDU1</accession>
<dbReference type="Pfam" id="PF02104">
    <property type="entry name" value="SURF1"/>
    <property type="match status" value="1"/>
</dbReference>
<keyword evidence="5 6" id="KW-0472">Membrane</keyword>
<dbReference type="PROSITE" id="PS50895">
    <property type="entry name" value="SURF1"/>
    <property type="match status" value="1"/>
</dbReference>
<dbReference type="RefSeq" id="WP_307158614.1">
    <property type="nucleotide sequence ID" value="NZ_JAUSWH010000008.1"/>
</dbReference>
<dbReference type="InterPro" id="IPR002994">
    <property type="entry name" value="Surf1/Shy1"/>
</dbReference>
<keyword evidence="3 6" id="KW-0812">Transmembrane</keyword>
<keyword evidence="8" id="KW-1185">Reference proteome</keyword>
<dbReference type="Proteomes" id="UP001235269">
    <property type="component" value="Unassembled WGS sequence"/>
</dbReference>
<dbReference type="PANTHER" id="PTHR23427">
    <property type="entry name" value="SURFEIT LOCUS PROTEIN"/>
    <property type="match status" value="1"/>
</dbReference>
<organism evidence="7 8">
    <name type="scientific">Rhizobium paknamense</name>
    <dbReference type="NCBI Taxonomy" id="1206817"/>
    <lineage>
        <taxon>Bacteria</taxon>
        <taxon>Pseudomonadati</taxon>
        <taxon>Pseudomonadota</taxon>
        <taxon>Alphaproteobacteria</taxon>
        <taxon>Hyphomicrobiales</taxon>
        <taxon>Rhizobiaceae</taxon>
        <taxon>Rhizobium/Agrobacterium group</taxon>
        <taxon>Rhizobium</taxon>
    </lineage>
</organism>
<evidence type="ECO:0000256" key="1">
    <source>
        <dbReference type="ARBA" id="ARBA00004370"/>
    </source>
</evidence>
<evidence type="ECO:0000256" key="6">
    <source>
        <dbReference type="RuleBase" id="RU363076"/>
    </source>
</evidence>
<dbReference type="CDD" id="cd06662">
    <property type="entry name" value="SURF1"/>
    <property type="match status" value="1"/>
</dbReference>
<comment type="similarity">
    <text evidence="2 6">Belongs to the SURF1 family.</text>
</comment>
<dbReference type="PANTHER" id="PTHR23427:SF2">
    <property type="entry name" value="SURFEIT LOCUS PROTEIN 1"/>
    <property type="match status" value="1"/>
</dbReference>
<evidence type="ECO:0000256" key="2">
    <source>
        <dbReference type="ARBA" id="ARBA00007165"/>
    </source>
</evidence>
<sequence length="247" mass="27155">MAEKQIGSTSKGRGFLLSAFLILATAVFVSLGIWQVERLGWKEDLIARVDARVHAEPVPAPGVQDWPRINAGDDEYRHVQLSGQFDHSKETLVYASTVLGPGYWVLTPLESGGQITLINRGFVPLDRKDPSTRKAGQIEGTVQVTGLLRIAEPKGTLLRSNDVAADRWYSRDVQAIAAKRGLAAGRVAPYFIDADRSDIPGGYPVGGLTQVQFPNHHLQYALTWFAMAIMSIGFLVFLWKGRGIRQS</sequence>
<dbReference type="InterPro" id="IPR045214">
    <property type="entry name" value="Surf1/Surf4"/>
</dbReference>
<keyword evidence="6" id="KW-1003">Cell membrane</keyword>